<evidence type="ECO:0000313" key="2">
    <source>
        <dbReference type="Proteomes" id="UP000825051"/>
    </source>
</evidence>
<dbReference type="KEGG" id="ole:K0B96_05885"/>
<proteinExistence type="predicted"/>
<dbReference type="RefSeq" id="WP_220164897.1">
    <property type="nucleotide sequence ID" value="NZ_CP080507.1"/>
</dbReference>
<organism evidence="1 2">
    <name type="scientific">Horticoccus luteus</name>
    <dbReference type="NCBI Taxonomy" id="2862869"/>
    <lineage>
        <taxon>Bacteria</taxon>
        <taxon>Pseudomonadati</taxon>
        <taxon>Verrucomicrobiota</taxon>
        <taxon>Opitutia</taxon>
        <taxon>Opitutales</taxon>
        <taxon>Opitutaceae</taxon>
        <taxon>Horticoccus</taxon>
    </lineage>
</organism>
<dbReference type="EMBL" id="CP080507">
    <property type="protein sequence ID" value="QYM80144.1"/>
    <property type="molecule type" value="Genomic_DNA"/>
</dbReference>
<dbReference type="Proteomes" id="UP000825051">
    <property type="component" value="Chromosome"/>
</dbReference>
<accession>A0A8F9TVR3</accession>
<gene>
    <name evidence="1" type="ORF">K0B96_05885</name>
</gene>
<keyword evidence="2" id="KW-1185">Reference proteome</keyword>
<name>A0A8F9TVR3_9BACT</name>
<evidence type="ECO:0000313" key="1">
    <source>
        <dbReference type="EMBL" id="QYM80144.1"/>
    </source>
</evidence>
<reference evidence="1" key="1">
    <citation type="submission" date="2021-08" db="EMBL/GenBank/DDBJ databases">
        <title>Genome of a novel bacterium of the phylum Verrucomicrobia, Oleiharenicola sp. KSB-15.</title>
        <authorList>
            <person name="Chung J.-H."/>
            <person name="Ahn J.-H."/>
            <person name="Yoon Y."/>
            <person name="Kim D.-Y."/>
            <person name="An S.-H."/>
            <person name="Park I."/>
            <person name="Yeon J."/>
        </authorList>
    </citation>
    <scope>NUCLEOTIDE SEQUENCE</scope>
    <source>
        <strain evidence="1">KSB-15</strain>
    </source>
</reference>
<sequence length="82" mass="9210">MRLYPISPLTVLQDRTVTLSDFQFDDGYRFNGAVTIDVLHSGDRGHVYLDRGNESRRLTATEARRLTAACCLTDSRLVPVPV</sequence>
<dbReference type="AlphaFoldDB" id="A0A8F9TVR3"/>
<protein>
    <submittedName>
        <fullName evidence="1">Uncharacterized protein</fullName>
    </submittedName>
</protein>